<feature type="domain" description="Multidrug resistance protein MdtA-like C-terminal permuted SH3" evidence="8">
    <location>
        <begin position="281"/>
        <end position="340"/>
    </location>
</feature>
<comment type="subcellular location">
    <subcellularLocation>
        <location evidence="1">Cell envelope</location>
    </subcellularLocation>
</comment>
<gene>
    <name evidence="9" type="ORF">EPV75_00460</name>
</gene>
<dbReference type="Gene3D" id="1.10.287.470">
    <property type="entry name" value="Helix hairpin bin"/>
    <property type="match status" value="1"/>
</dbReference>
<evidence type="ECO:0000259" key="8">
    <source>
        <dbReference type="Pfam" id="PF25967"/>
    </source>
</evidence>
<evidence type="ECO:0000256" key="3">
    <source>
        <dbReference type="ARBA" id="ARBA00022448"/>
    </source>
</evidence>
<proteinExistence type="inferred from homology"/>
<dbReference type="RefSeq" id="WP_029939299.1">
    <property type="nucleotide sequence ID" value="NZ_CP035033.1"/>
</dbReference>
<evidence type="ECO:0000313" key="9">
    <source>
        <dbReference type="EMBL" id="QAB14250.1"/>
    </source>
</evidence>
<reference evidence="9 10" key="1">
    <citation type="journal article" date="2018" name="Environ. Microbiol.">
        <title>Genomes of ubiquitous marine and hypersaline Hydrogenovibrio, Thiomicrorhabdus and Thiomicrospira spp. encode a diversity of mechanisms to sustain chemolithoautotrophy in heterogeneous environments.</title>
        <authorList>
            <person name="Scott K.M."/>
            <person name="Williams J."/>
            <person name="Porter C.M.B."/>
            <person name="Russel S."/>
            <person name="Harmer T.L."/>
            <person name="Paul J.H."/>
            <person name="Antonen K.M."/>
            <person name="Bridges M.K."/>
            <person name="Camper G.J."/>
            <person name="Campla C.K."/>
            <person name="Casella L.G."/>
            <person name="Chase E."/>
            <person name="Conrad J.W."/>
            <person name="Cruz M.C."/>
            <person name="Dunlap D.S."/>
            <person name="Duran L."/>
            <person name="Fahsbender E.M."/>
            <person name="Goldsmith D.B."/>
            <person name="Keeley R.F."/>
            <person name="Kondoff M.R."/>
            <person name="Kussy B.I."/>
            <person name="Lane M.K."/>
            <person name="Lawler S."/>
            <person name="Leigh B.A."/>
            <person name="Lewis C."/>
            <person name="Lostal L.M."/>
            <person name="Marking D."/>
            <person name="Mancera P.A."/>
            <person name="McClenthan E.C."/>
            <person name="McIntyre E.A."/>
            <person name="Mine J.A."/>
            <person name="Modi S."/>
            <person name="Moore B.D."/>
            <person name="Morgan W.A."/>
            <person name="Nelson K.M."/>
            <person name="Nguyen K.N."/>
            <person name="Ogburn N."/>
            <person name="Parrino D.G."/>
            <person name="Pedapudi A.D."/>
            <person name="Pelham R.P."/>
            <person name="Preece A.M."/>
            <person name="Rampersad E.A."/>
            <person name="Richardson J.C."/>
            <person name="Rodgers C.M."/>
            <person name="Schaffer B.L."/>
            <person name="Sheridan N.E."/>
            <person name="Solone M.R."/>
            <person name="Staley Z.R."/>
            <person name="Tabuchi M."/>
            <person name="Waide R.J."/>
            <person name="Wanjugi P.W."/>
            <person name="Young S."/>
            <person name="Clum A."/>
            <person name="Daum C."/>
            <person name="Huntemann M."/>
            <person name="Ivanova N."/>
            <person name="Kyrpides N."/>
            <person name="Mikhailova N."/>
            <person name="Palaniappan K."/>
            <person name="Pillay M."/>
            <person name="Reddy T.B.K."/>
            <person name="Shapiro N."/>
            <person name="Stamatis D."/>
            <person name="Varghese N."/>
            <person name="Woyke T."/>
            <person name="Boden R."/>
            <person name="Freyermuth S.K."/>
            <person name="Kerfeld C.A."/>
        </authorList>
    </citation>
    <scope>NUCLEOTIDE SEQUENCE [LARGE SCALE GENOMIC DNA]</scope>
    <source>
        <strain evidence="9 10">JR-2</strain>
    </source>
</reference>
<comment type="similarity">
    <text evidence="2">Belongs to the membrane fusion protein (MFP) (TC 8.A.1) family.</text>
</comment>
<dbReference type="Gene3D" id="2.40.30.170">
    <property type="match status" value="1"/>
</dbReference>
<dbReference type="InterPro" id="IPR058627">
    <property type="entry name" value="MdtA-like_C"/>
</dbReference>
<evidence type="ECO:0000313" key="10">
    <source>
        <dbReference type="Proteomes" id="UP000285478"/>
    </source>
</evidence>
<keyword evidence="10" id="KW-1185">Reference proteome</keyword>
<feature type="signal peptide" evidence="4">
    <location>
        <begin position="1"/>
        <end position="17"/>
    </location>
</feature>
<dbReference type="PANTHER" id="PTHR30469">
    <property type="entry name" value="MULTIDRUG RESISTANCE PROTEIN MDTA"/>
    <property type="match status" value="1"/>
</dbReference>
<dbReference type="Pfam" id="PF25876">
    <property type="entry name" value="HH_MFP_RND"/>
    <property type="match status" value="1"/>
</dbReference>
<keyword evidence="4" id="KW-0732">Signal</keyword>
<dbReference type="Pfam" id="PF25967">
    <property type="entry name" value="RND-MFP_C"/>
    <property type="match status" value="1"/>
</dbReference>
<dbReference type="SUPFAM" id="SSF111369">
    <property type="entry name" value="HlyD-like secretion proteins"/>
    <property type="match status" value="1"/>
</dbReference>
<evidence type="ECO:0000259" key="6">
    <source>
        <dbReference type="Pfam" id="PF25917"/>
    </source>
</evidence>
<evidence type="ECO:0000256" key="1">
    <source>
        <dbReference type="ARBA" id="ARBA00004196"/>
    </source>
</evidence>
<name>A0A451G464_9GAMM</name>
<keyword evidence="3" id="KW-0813">Transport</keyword>
<dbReference type="InterPro" id="IPR058792">
    <property type="entry name" value="Beta-barrel_RND_2"/>
</dbReference>
<dbReference type="NCBIfam" id="TIGR01730">
    <property type="entry name" value="RND_mfp"/>
    <property type="match status" value="1"/>
</dbReference>
<sequence>MKRLLMLCLLPGLVLLAGCESQQQQDSETENSIRPVKYTIVSEPTLLTQREFPGVLQAKDRVDLSFQVSGKLKKLPIKEGQIIQKDDLIGQLDQRDYQAKYDSAVADFENAQADYERAKKLIKKEFISQSDFDKLRAKKDMTDANVRLAKKALEDTVLKAPFSGTIAKQYVRNFTDIQAKEPIASLQNNDELEIVVSVPEYLMVMNDEDKRQGSFDLKAVFQNIPKETFDLKVNEFATEADSSTRTYKVTLGILDKKGYNLYPGMTANVYISGKAGKKVNLVPVNAVFADPDGKRASVVWKIDSDNRVHQHPVEIGQLKGDQIEILSGLETDDKIVTAGVHHLVENQPVKLLPASQTP</sequence>
<evidence type="ECO:0000259" key="5">
    <source>
        <dbReference type="Pfam" id="PF25876"/>
    </source>
</evidence>
<evidence type="ECO:0000259" key="7">
    <source>
        <dbReference type="Pfam" id="PF25954"/>
    </source>
</evidence>
<organism evidence="9 10">
    <name type="scientific">Hydrogenovibrio thermophilus</name>
    <dbReference type="NCBI Taxonomy" id="265883"/>
    <lineage>
        <taxon>Bacteria</taxon>
        <taxon>Pseudomonadati</taxon>
        <taxon>Pseudomonadota</taxon>
        <taxon>Gammaproteobacteria</taxon>
        <taxon>Thiotrichales</taxon>
        <taxon>Piscirickettsiaceae</taxon>
        <taxon>Hydrogenovibrio</taxon>
    </lineage>
</organism>
<dbReference type="EMBL" id="CP035033">
    <property type="protein sequence ID" value="QAB14250.1"/>
    <property type="molecule type" value="Genomic_DNA"/>
</dbReference>
<protein>
    <submittedName>
        <fullName evidence="9">Efflux RND transporter periplasmic adaptor subunit</fullName>
    </submittedName>
</protein>
<dbReference type="Proteomes" id="UP000285478">
    <property type="component" value="Chromosome"/>
</dbReference>
<feature type="chain" id="PRO_5019522919" evidence="4">
    <location>
        <begin position="18"/>
        <end position="358"/>
    </location>
</feature>
<dbReference type="Gene3D" id="2.40.50.100">
    <property type="match status" value="1"/>
</dbReference>
<feature type="domain" description="CusB-like beta-barrel" evidence="7">
    <location>
        <begin position="216"/>
        <end position="274"/>
    </location>
</feature>
<dbReference type="GO" id="GO:0015562">
    <property type="term" value="F:efflux transmembrane transporter activity"/>
    <property type="evidence" value="ECO:0007669"/>
    <property type="project" value="TreeGrafter"/>
</dbReference>
<dbReference type="KEGG" id="htr:EPV75_00460"/>
<dbReference type="Gene3D" id="2.40.420.20">
    <property type="match status" value="1"/>
</dbReference>
<accession>A0A451G464</accession>
<evidence type="ECO:0000256" key="2">
    <source>
        <dbReference type="ARBA" id="ARBA00009477"/>
    </source>
</evidence>
<dbReference type="InterPro" id="IPR058625">
    <property type="entry name" value="MdtA-like_BSH"/>
</dbReference>
<feature type="domain" description="Multidrug resistance protein MdtA-like alpha-helical hairpin" evidence="5">
    <location>
        <begin position="95"/>
        <end position="154"/>
    </location>
</feature>
<dbReference type="GO" id="GO:1990281">
    <property type="term" value="C:efflux pump complex"/>
    <property type="evidence" value="ECO:0007669"/>
    <property type="project" value="TreeGrafter"/>
</dbReference>
<dbReference type="AlphaFoldDB" id="A0A451G464"/>
<dbReference type="InterPro" id="IPR058624">
    <property type="entry name" value="MdtA-like_HH"/>
</dbReference>
<feature type="domain" description="Multidrug resistance protein MdtA-like barrel-sandwich hybrid" evidence="6">
    <location>
        <begin position="62"/>
        <end position="173"/>
    </location>
</feature>
<dbReference type="Pfam" id="PF25954">
    <property type="entry name" value="Beta-barrel_RND_2"/>
    <property type="match status" value="1"/>
</dbReference>
<dbReference type="PANTHER" id="PTHR30469:SF20">
    <property type="entry name" value="EFFLUX RND TRANSPORTER PERIPLASMIC ADAPTOR SUBUNIT"/>
    <property type="match status" value="1"/>
</dbReference>
<dbReference type="InterPro" id="IPR006143">
    <property type="entry name" value="RND_pump_MFP"/>
</dbReference>
<evidence type="ECO:0000256" key="4">
    <source>
        <dbReference type="SAM" id="SignalP"/>
    </source>
</evidence>
<dbReference type="Pfam" id="PF25917">
    <property type="entry name" value="BSH_RND"/>
    <property type="match status" value="1"/>
</dbReference>
<dbReference type="PROSITE" id="PS51257">
    <property type="entry name" value="PROKAR_LIPOPROTEIN"/>
    <property type="match status" value="1"/>
</dbReference>